<dbReference type="InterPro" id="IPR032466">
    <property type="entry name" value="Metal_Hydrolase"/>
</dbReference>
<dbReference type="Gene3D" id="2.30.40.10">
    <property type="entry name" value="Urease, subunit C, domain 1"/>
    <property type="match status" value="1"/>
</dbReference>
<dbReference type="SUPFAM" id="SSF51338">
    <property type="entry name" value="Composite domain of metallo-dependent hydrolases"/>
    <property type="match status" value="1"/>
</dbReference>
<sequence>MEKQSLIICGKLFDGIKDELQENMEILVEGRKIKEVGKNLSRPKDVEIIDLSHLTVTPGMIDAHVHGNLMRWQEVDNILFHSEGYSTLAFLHTAERCLERGFTTIRCNGMGPLGYGIVDAKRVIDRGLFPAARMNVGAHMLGGPGMPGDMSMYAYENQPLSDFMQIDTIGSGPDFFRTQVRREVKYGTDFIKIFLSGSFLSPDGGPEISYLDDEELETIIRTAHDLGKPVTAHVYPPRMMKKLLQFGIDGMEHGALMDEETARMFEESDTYLVPTFSPFQDTLEDNDDMFAKNTADSQMKLKKFAPRLKESRRIIRESKIRLGYGSDFCAVHQPYESWYEYRSWLRSGMDPFRTLKAATSVNAGILRLDHLVGTIEPGKLADVSAWHRDLLTDCDALSECDFVMKEGKVYPTDNKIIDEEYV</sequence>
<dbReference type="AlphaFoldDB" id="A0A1M4TZX6"/>
<gene>
    <name evidence="2" type="ORF">SAMN02745158_00661</name>
</gene>
<proteinExistence type="predicted"/>
<protein>
    <submittedName>
        <fullName evidence="2">Imidazolonepropionase</fullName>
    </submittedName>
</protein>
<name>A0A1M4TZX6_9CLOT</name>
<dbReference type="STRING" id="1122155.SAMN02745158_00661"/>
<evidence type="ECO:0000313" key="2">
    <source>
        <dbReference type="EMBL" id="SHE49980.1"/>
    </source>
</evidence>
<dbReference type="PANTHER" id="PTHR43135">
    <property type="entry name" value="ALPHA-D-RIBOSE 1-METHYLPHOSPHONATE 5-TRIPHOSPHATE DIPHOSPHATASE"/>
    <property type="match status" value="1"/>
</dbReference>
<dbReference type="Pfam" id="PF01979">
    <property type="entry name" value="Amidohydro_1"/>
    <property type="match status" value="1"/>
</dbReference>
<accession>A0A1M4TZX6</accession>
<evidence type="ECO:0000259" key="1">
    <source>
        <dbReference type="Pfam" id="PF01979"/>
    </source>
</evidence>
<dbReference type="EMBL" id="FQVI01000002">
    <property type="protein sequence ID" value="SHE49980.1"/>
    <property type="molecule type" value="Genomic_DNA"/>
</dbReference>
<organism evidence="2 3">
    <name type="scientific">Lactonifactor longoviformis DSM 17459</name>
    <dbReference type="NCBI Taxonomy" id="1122155"/>
    <lineage>
        <taxon>Bacteria</taxon>
        <taxon>Bacillati</taxon>
        <taxon>Bacillota</taxon>
        <taxon>Clostridia</taxon>
        <taxon>Eubacteriales</taxon>
        <taxon>Clostridiaceae</taxon>
        <taxon>Lactonifactor</taxon>
    </lineage>
</organism>
<dbReference type="InterPro" id="IPR006680">
    <property type="entry name" value="Amidohydro-rel"/>
</dbReference>
<dbReference type="OrthoDB" id="9802793at2"/>
<dbReference type="SUPFAM" id="SSF51556">
    <property type="entry name" value="Metallo-dependent hydrolases"/>
    <property type="match status" value="1"/>
</dbReference>
<reference evidence="2 3" key="1">
    <citation type="submission" date="2016-11" db="EMBL/GenBank/DDBJ databases">
        <authorList>
            <person name="Jaros S."/>
            <person name="Januszkiewicz K."/>
            <person name="Wedrychowicz H."/>
        </authorList>
    </citation>
    <scope>NUCLEOTIDE SEQUENCE [LARGE SCALE GENOMIC DNA]</scope>
    <source>
        <strain evidence="2 3">DSM 17459</strain>
    </source>
</reference>
<evidence type="ECO:0000313" key="3">
    <source>
        <dbReference type="Proteomes" id="UP000184245"/>
    </source>
</evidence>
<dbReference type="GO" id="GO:0016810">
    <property type="term" value="F:hydrolase activity, acting on carbon-nitrogen (but not peptide) bonds"/>
    <property type="evidence" value="ECO:0007669"/>
    <property type="project" value="InterPro"/>
</dbReference>
<dbReference type="Gene3D" id="3.20.20.140">
    <property type="entry name" value="Metal-dependent hydrolases"/>
    <property type="match status" value="1"/>
</dbReference>
<keyword evidence="3" id="KW-1185">Reference proteome</keyword>
<dbReference type="Proteomes" id="UP000184245">
    <property type="component" value="Unassembled WGS sequence"/>
</dbReference>
<dbReference type="InterPro" id="IPR051781">
    <property type="entry name" value="Metallo-dep_Hydrolase"/>
</dbReference>
<dbReference type="InterPro" id="IPR011059">
    <property type="entry name" value="Metal-dep_hydrolase_composite"/>
</dbReference>
<feature type="domain" description="Amidohydrolase-related" evidence="1">
    <location>
        <begin position="55"/>
        <end position="409"/>
    </location>
</feature>
<dbReference type="RefSeq" id="WP_072848972.1">
    <property type="nucleotide sequence ID" value="NZ_FQVI01000002.1"/>
</dbReference>
<dbReference type="PANTHER" id="PTHR43135:SF3">
    <property type="entry name" value="ALPHA-D-RIBOSE 1-METHYLPHOSPHONATE 5-TRIPHOSPHATE DIPHOSPHATASE"/>
    <property type="match status" value="1"/>
</dbReference>